<sequence>MEGVRYREVVSLAEAARNGGLPTDSIGSPEALEVSFQCEGFDPKIMLDDAISVEMNTWANLSLTTSDLRSISEFPTQALHTWRDERAQTQLRPTESASSLQPAPQTVPTIPTEEMSLDSQAEDINRRREERVQAWLDQLILKFESEI</sequence>
<dbReference type="Proteomes" id="UP000275078">
    <property type="component" value="Unassembled WGS sequence"/>
</dbReference>
<evidence type="ECO:0000256" key="1">
    <source>
        <dbReference type="SAM" id="MobiDB-lite"/>
    </source>
</evidence>
<dbReference type="EMBL" id="ML119851">
    <property type="protein sequence ID" value="RPA72689.1"/>
    <property type="molecule type" value="Genomic_DNA"/>
</dbReference>
<dbReference type="AlphaFoldDB" id="A0A3N4HER6"/>
<keyword evidence="3" id="KW-1185">Reference proteome</keyword>
<evidence type="ECO:0000313" key="3">
    <source>
        <dbReference type="Proteomes" id="UP000275078"/>
    </source>
</evidence>
<organism evidence="2 3">
    <name type="scientific">Ascobolus immersus RN42</name>
    <dbReference type="NCBI Taxonomy" id="1160509"/>
    <lineage>
        <taxon>Eukaryota</taxon>
        <taxon>Fungi</taxon>
        <taxon>Dikarya</taxon>
        <taxon>Ascomycota</taxon>
        <taxon>Pezizomycotina</taxon>
        <taxon>Pezizomycetes</taxon>
        <taxon>Pezizales</taxon>
        <taxon>Ascobolaceae</taxon>
        <taxon>Ascobolus</taxon>
    </lineage>
</organism>
<reference evidence="2 3" key="1">
    <citation type="journal article" date="2018" name="Nat. Ecol. Evol.">
        <title>Pezizomycetes genomes reveal the molecular basis of ectomycorrhizal truffle lifestyle.</title>
        <authorList>
            <person name="Murat C."/>
            <person name="Payen T."/>
            <person name="Noel B."/>
            <person name="Kuo A."/>
            <person name="Morin E."/>
            <person name="Chen J."/>
            <person name="Kohler A."/>
            <person name="Krizsan K."/>
            <person name="Balestrini R."/>
            <person name="Da Silva C."/>
            <person name="Montanini B."/>
            <person name="Hainaut M."/>
            <person name="Levati E."/>
            <person name="Barry K.W."/>
            <person name="Belfiori B."/>
            <person name="Cichocki N."/>
            <person name="Clum A."/>
            <person name="Dockter R.B."/>
            <person name="Fauchery L."/>
            <person name="Guy J."/>
            <person name="Iotti M."/>
            <person name="Le Tacon F."/>
            <person name="Lindquist E.A."/>
            <person name="Lipzen A."/>
            <person name="Malagnac F."/>
            <person name="Mello A."/>
            <person name="Molinier V."/>
            <person name="Miyauchi S."/>
            <person name="Poulain J."/>
            <person name="Riccioni C."/>
            <person name="Rubini A."/>
            <person name="Sitrit Y."/>
            <person name="Splivallo R."/>
            <person name="Traeger S."/>
            <person name="Wang M."/>
            <person name="Zifcakova L."/>
            <person name="Wipf D."/>
            <person name="Zambonelli A."/>
            <person name="Paolocci F."/>
            <person name="Nowrousian M."/>
            <person name="Ottonello S."/>
            <person name="Baldrian P."/>
            <person name="Spatafora J.W."/>
            <person name="Henrissat B."/>
            <person name="Nagy L.G."/>
            <person name="Aury J.M."/>
            <person name="Wincker P."/>
            <person name="Grigoriev I.V."/>
            <person name="Bonfante P."/>
            <person name="Martin F.M."/>
        </authorList>
    </citation>
    <scope>NUCLEOTIDE SEQUENCE [LARGE SCALE GENOMIC DNA]</scope>
    <source>
        <strain evidence="2 3">RN42</strain>
    </source>
</reference>
<name>A0A3N4HER6_ASCIM</name>
<accession>A0A3N4HER6</accession>
<feature type="compositionally biased region" description="Polar residues" evidence="1">
    <location>
        <begin position="88"/>
        <end position="109"/>
    </location>
</feature>
<proteinExistence type="predicted"/>
<evidence type="ECO:0000313" key="2">
    <source>
        <dbReference type="EMBL" id="RPA72689.1"/>
    </source>
</evidence>
<feature type="region of interest" description="Disordered" evidence="1">
    <location>
        <begin position="86"/>
        <end position="122"/>
    </location>
</feature>
<gene>
    <name evidence="2" type="ORF">BJ508DRAFT_419364</name>
</gene>
<protein>
    <submittedName>
        <fullName evidence="2">Uncharacterized protein</fullName>
    </submittedName>
</protein>